<keyword evidence="8" id="KW-1185">Reference proteome</keyword>
<dbReference type="PANTHER" id="PTHR43400">
    <property type="entry name" value="FUMARATE REDUCTASE"/>
    <property type="match status" value="1"/>
</dbReference>
<dbReference type="PANTHER" id="PTHR43400:SF10">
    <property type="entry name" value="3-OXOSTEROID 1-DEHYDROGENASE"/>
    <property type="match status" value="1"/>
</dbReference>
<comment type="cofactor">
    <cofactor evidence="1">
        <name>FAD</name>
        <dbReference type="ChEBI" id="CHEBI:57692"/>
    </cofactor>
</comment>
<keyword evidence="2" id="KW-0285">Flavoprotein</keyword>
<accession>A0ABV0IHF7</accession>
<evidence type="ECO:0000256" key="1">
    <source>
        <dbReference type="ARBA" id="ARBA00001974"/>
    </source>
</evidence>
<dbReference type="SUPFAM" id="SSF51905">
    <property type="entry name" value="FAD/NAD(P)-binding domain"/>
    <property type="match status" value="1"/>
</dbReference>
<dbReference type="InterPro" id="IPR003953">
    <property type="entry name" value="FAD-dep_OxRdtase_2_FAD-bd"/>
</dbReference>
<feature type="region of interest" description="Disordered" evidence="5">
    <location>
        <begin position="434"/>
        <end position="460"/>
    </location>
</feature>
<dbReference type="Proteomes" id="UP001484097">
    <property type="component" value="Unassembled WGS sequence"/>
</dbReference>
<evidence type="ECO:0000259" key="6">
    <source>
        <dbReference type="Pfam" id="PF00890"/>
    </source>
</evidence>
<dbReference type="RefSeq" id="WP_347920295.1">
    <property type="nucleotide sequence ID" value="NZ_JBDXMX010000003.1"/>
</dbReference>
<evidence type="ECO:0000313" key="8">
    <source>
        <dbReference type="Proteomes" id="UP001484097"/>
    </source>
</evidence>
<dbReference type="InterPro" id="IPR036188">
    <property type="entry name" value="FAD/NAD-bd_sf"/>
</dbReference>
<dbReference type="EMBL" id="JBDXMX010000003">
    <property type="protein sequence ID" value="MEO9247601.1"/>
    <property type="molecule type" value="Genomic_DNA"/>
</dbReference>
<keyword evidence="4" id="KW-0560">Oxidoreductase</keyword>
<evidence type="ECO:0000256" key="2">
    <source>
        <dbReference type="ARBA" id="ARBA00022630"/>
    </source>
</evidence>
<protein>
    <submittedName>
        <fullName evidence="7">FAD-dependent oxidoreductase</fullName>
    </submittedName>
</protein>
<evidence type="ECO:0000256" key="5">
    <source>
        <dbReference type="SAM" id="MobiDB-lite"/>
    </source>
</evidence>
<feature type="domain" description="FAD-dependent oxidoreductase 2 FAD-binding" evidence="6">
    <location>
        <begin position="19"/>
        <end position="530"/>
    </location>
</feature>
<comment type="caution">
    <text evidence="7">The sequence shown here is derived from an EMBL/GenBank/DDBJ whole genome shotgun (WGS) entry which is preliminary data.</text>
</comment>
<dbReference type="Pfam" id="PF00890">
    <property type="entry name" value="FAD_binding_2"/>
    <property type="match status" value="1"/>
</dbReference>
<feature type="compositionally biased region" description="Basic and acidic residues" evidence="5">
    <location>
        <begin position="436"/>
        <end position="455"/>
    </location>
</feature>
<evidence type="ECO:0000256" key="4">
    <source>
        <dbReference type="ARBA" id="ARBA00023002"/>
    </source>
</evidence>
<keyword evidence="3" id="KW-0274">FAD</keyword>
<dbReference type="InterPro" id="IPR027477">
    <property type="entry name" value="Succ_DH/fumarate_Rdtase_cat_sf"/>
</dbReference>
<sequence length="550" mass="57277">MTPPRPLLTPVSGLAERYDLVVIGSGCAGMTAALVARNAGVSVLVLEKADRLGGTTAAGGGVMWAPNNHLMGCRDFTDTDEDAAAYVRAATAGSLSEEEISWYVSTAAEAVRFLDDNTRVDYSPLFRPDYHMEWPGATPGGRGLDHREFDPSVVPGLAEALRRPTYLPLITMDERDQLHGAAPDPDLLSGRAERKVRTMGGALAGALAASAWEAGVVIAADAPATGLERFGEQPGGGWQVTVAGERDVTAAAVVIASGGFEWSPELTGTLLTFPITPISAPSNTGDGLKLGMAVGASFTETTDIWGVPVITAHGAQYDGRPSGRMGNVEATLPGGIVVNAAGRRFVNEALNYHDFSRVFANIEPGTSDYANIPAYLVVDSRYVSRYPVAGHPAFSDAALAPDWMARADTLAGLAELIGVDPAGLEETVAAFNPGAERGEDPAFGRGSSEQDRHLGDPTQEPNPCLAPLTQAPFYAVQLHPGALGTAGGLRADLDGRVLDWDGEPLPGLYAAGNCSATVFRDAYPGGGATIGSAITRAYAAGRHIAGTVQR</sequence>
<dbReference type="Gene3D" id="3.90.700.10">
    <property type="entry name" value="Succinate dehydrogenase/fumarate reductase flavoprotein, catalytic domain"/>
    <property type="match status" value="1"/>
</dbReference>
<evidence type="ECO:0000256" key="3">
    <source>
        <dbReference type="ARBA" id="ARBA00022827"/>
    </source>
</evidence>
<organism evidence="7 8">
    <name type="scientific">Citricoccus nitrophenolicus</name>
    <dbReference type="NCBI Taxonomy" id="863575"/>
    <lineage>
        <taxon>Bacteria</taxon>
        <taxon>Bacillati</taxon>
        <taxon>Actinomycetota</taxon>
        <taxon>Actinomycetes</taxon>
        <taxon>Micrococcales</taxon>
        <taxon>Micrococcaceae</taxon>
        <taxon>Citricoccus</taxon>
    </lineage>
</organism>
<proteinExistence type="predicted"/>
<evidence type="ECO:0000313" key="7">
    <source>
        <dbReference type="EMBL" id="MEO9247601.1"/>
    </source>
</evidence>
<gene>
    <name evidence="7" type="ORF">ABDK96_07920</name>
</gene>
<dbReference type="InterPro" id="IPR050315">
    <property type="entry name" value="FAD-oxidoreductase_2"/>
</dbReference>
<dbReference type="SUPFAM" id="SSF56425">
    <property type="entry name" value="Succinate dehydrogenase/fumarate reductase flavoprotein, catalytic domain"/>
    <property type="match status" value="1"/>
</dbReference>
<reference evidence="7 8" key="1">
    <citation type="submission" date="2024-05" db="EMBL/GenBank/DDBJ databases">
        <authorList>
            <person name="Yi C."/>
        </authorList>
    </citation>
    <scope>NUCLEOTIDE SEQUENCE [LARGE SCALE GENOMIC DNA]</scope>
    <source>
        <strain evidence="7 8">XS13</strain>
    </source>
</reference>
<dbReference type="Gene3D" id="3.50.50.60">
    <property type="entry name" value="FAD/NAD(P)-binding domain"/>
    <property type="match status" value="2"/>
</dbReference>
<name>A0ABV0IHF7_9MICC</name>